<accession>A0A5B6UNK6</accession>
<protein>
    <submittedName>
        <fullName evidence="1">Uncharacterized protein</fullName>
    </submittedName>
</protein>
<dbReference type="EMBL" id="SMMG02000010">
    <property type="protein sequence ID" value="KAA3459620.1"/>
    <property type="molecule type" value="Genomic_DNA"/>
</dbReference>
<dbReference type="AlphaFoldDB" id="A0A5B6UNK6"/>
<dbReference type="Proteomes" id="UP000325315">
    <property type="component" value="Unassembled WGS sequence"/>
</dbReference>
<dbReference type="OrthoDB" id="1750048at2759"/>
<organism evidence="1 2">
    <name type="scientific">Gossypium australe</name>
    <dbReference type="NCBI Taxonomy" id="47621"/>
    <lineage>
        <taxon>Eukaryota</taxon>
        <taxon>Viridiplantae</taxon>
        <taxon>Streptophyta</taxon>
        <taxon>Embryophyta</taxon>
        <taxon>Tracheophyta</taxon>
        <taxon>Spermatophyta</taxon>
        <taxon>Magnoliopsida</taxon>
        <taxon>eudicotyledons</taxon>
        <taxon>Gunneridae</taxon>
        <taxon>Pentapetalae</taxon>
        <taxon>rosids</taxon>
        <taxon>malvids</taxon>
        <taxon>Malvales</taxon>
        <taxon>Malvaceae</taxon>
        <taxon>Malvoideae</taxon>
        <taxon>Gossypium</taxon>
    </lineage>
</organism>
<proteinExistence type="predicted"/>
<sequence>MFIVLSSIAHVVSPFFLTFLRNVDEIGRCLYWSIYRGLHLDFPILPLKNYLQLSAEDLQNHPSDFPLLVEWTPYARLPGNFLPSPYDGQVALKHALTSLISQEKSGMIVGAEDANNERHRDSRYNLLSLSNVR</sequence>
<gene>
    <name evidence="1" type="ORF">EPI10_014093</name>
</gene>
<evidence type="ECO:0000313" key="1">
    <source>
        <dbReference type="EMBL" id="KAA3459620.1"/>
    </source>
</evidence>
<keyword evidence="2" id="KW-1185">Reference proteome</keyword>
<evidence type="ECO:0000313" key="2">
    <source>
        <dbReference type="Proteomes" id="UP000325315"/>
    </source>
</evidence>
<comment type="caution">
    <text evidence="1">The sequence shown here is derived from an EMBL/GenBank/DDBJ whole genome shotgun (WGS) entry which is preliminary data.</text>
</comment>
<reference evidence="2" key="1">
    <citation type="journal article" date="2019" name="Plant Biotechnol. J.">
        <title>Genome sequencing of the Australian wild diploid species Gossypium australe highlights disease resistance and delayed gland morphogenesis.</title>
        <authorList>
            <person name="Cai Y."/>
            <person name="Cai X."/>
            <person name="Wang Q."/>
            <person name="Wang P."/>
            <person name="Zhang Y."/>
            <person name="Cai C."/>
            <person name="Xu Y."/>
            <person name="Wang K."/>
            <person name="Zhou Z."/>
            <person name="Wang C."/>
            <person name="Geng S."/>
            <person name="Li B."/>
            <person name="Dong Q."/>
            <person name="Hou Y."/>
            <person name="Wang H."/>
            <person name="Ai P."/>
            <person name="Liu Z."/>
            <person name="Yi F."/>
            <person name="Sun M."/>
            <person name="An G."/>
            <person name="Cheng J."/>
            <person name="Zhang Y."/>
            <person name="Shi Q."/>
            <person name="Xie Y."/>
            <person name="Shi X."/>
            <person name="Chang Y."/>
            <person name="Huang F."/>
            <person name="Chen Y."/>
            <person name="Hong S."/>
            <person name="Mi L."/>
            <person name="Sun Q."/>
            <person name="Zhang L."/>
            <person name="Zhou B."/>
            <person name="Peng R."/>
            <person name="Zhang X."/>
            <person name="Liu F."/>
        </authorList>
    </citation>
    <scope>NUCLEOTIDE SEQUENCE [LARGE SCALE GENOMIC DNA]</scope>
    <source>
        <strain evidence="2">cv. PA1801</strain>
    </source>
</reference>
<name>A0A5B6UNK6_9ROSI</name>